<evidence type="ECO:0000313" key="2">
    <source>
        <dbReference type="Proteomes" id="UP001054945"/>
    </source>
</evidence>
<name>A0AAV4QF46_CAEEX</name>
<accession>A0AAV4QF46</accession>
<evidence type="ECO:0000313" key="1">
    <source>
        <dbReference type="EMBL" id="GIY07750.1"/>
    </source>
</evidence>
<dbReference type="AlphaFoldDB" id="A0AAV4QF46"/>
<comment type="caution">
    <text evidence="1">The sequence shown here is derived from an EMBL/GenBank/DDBJ whole genome shotgun (WGS) entry which is preliminary data.</text>
</comment>
<dbReference type="EMBL" id="BPLR01006150">
    <property type="protein sequence ID" value="GIY07750.1"/>
    <property type="molecule type" value="Genomic_DNA"/>
</dbReference>
<organism evidence="1 2">
    <name type="scientific">Caerostris extrusa</name>
    <name type="common">Bark spider</name>
    <name type="synonym">Caerostris bankana</name>
    <dbReference type="NCBI Taxonomy" id="172846"/>
    <lineage>
        <taxon>Eukaryota</taxon>
        <taxon>Metazoa</taxon>
        <taxon>Ecdysozoa</taxon>
        <taxon>Arthropoda</taxon>
        <taxon>Chelicerata</taxon>
        <taxon>Arachnida</taxon>
        <taxon>Araneae</taxon>
        <taxon>Araneomorphae</taxon>
        <taxon>Entelegynae</taxon>
        <taxon>Araneoidea</taxon>
        <taxon>Araneidae</taxon>
        <taxon>Caerostris</taxon>
    </lineage>
</organism>
<sequence length="95" mass="10668">MVSLLLFSIQSPERIYITAETGHQDSGQLTCPLNQLFEGSDIFIPALENSTRSLLLERDKKVKYIPLLSEVRDVGGVKGVEQNRRGTQQRELHAS</sequence>
<gene>
    <name evidence="1" type="ORF">CEXT_455101</name>
</gene>
<proteinExistence type="predicted"/>
<protein>
    <submittedName>
        <fullName evidence="1">Uncharacterized protein</fullName>
    </submittedName>
</protein>
<reference evidence="1 2" key="1">
    <citation type="submission" date="2021-06" db="EMBL/GenBank/DDBJ databases">
        <title>Caerostris extrusa draft genome.</title>
        <authorList>
            <person name="Kono N."/>
            <person name="Arakawa K."/>
        </authorList>
    </citation>
    <scope>NUCLEOTIDE SEQUENCE [LARGE SCALE GENOMIC DNA]</scope>
</reference>
<keyword evidence="2" id="KW-1185">Reference proteome</keyword>
<dbReference type="Proteomes" id="UP001054945">
    <property type="component" value="Unassembled WGS sequence"/>
</dbReference>